<name>A0A1E7L563_9ACTN</name>
<sequence length="210" mass="23264">MKWDALSKDDQQRAKEIRDDLQAAGIATTLSQVATNFAECERWAAGHLDLLGLVLTASWDASGMHPIYLRANDLNWRVALPLTQFEAAWETARNVGTDTPGDHGDHITLSIRTKSGDLLARNYPVIKVRLRRGKTVRQILLGARTEEQRGLTTVLIPVGGPLIRHLAPCAWCATNSGTILRKDTAGNRGFVCEDDEKHAAFTRRPFPASW</sequence>
<dbReference type="AlphaFoldDB" id="A0A1E7L563"/>
<evidence type="ECO:0000313" key="2">
    <source>
        <dbReference type="Proteomes" id="UP000176005"/>
    </source>
</evidence>
<accession>A0A1E7L563</accession>
<evidence type="ECO:0000313" key="1">
    <source>
        <dbReference type="EMBL" id="OEV11346.1"/>
    </source>
</evidence>
<comment type="caution">
    <text evidence="1">The sequence shown here is derived from an EMBL/GenBank/DDBJ whole genome shotgun (WGS) entry which is preliminary data.</text>
</comment>
<organism evidence="1 2">
    <name type="scientific">Streptomyces nanshensis</name>
    <dbReference type="NCBI Taxonomy" id="518642"/>
    <lineage>
        <taxon>Bacteria</taxon>
        <taxon>Bacillati</taxon>
        <taxon>Actinomycetota</taxon>
        <taxon>Actinomycetes</taxon>
        <taxon>Kitasatosporales</taxon>
        <taxon>Streptomycetaceae</taxon>
        <taxon>Streptomyces</taxon>
    </lineage>
</organism>
<proteinExistence type="predicted"/>
<dbReference type="EMBL" id="LJGW01000231">
    <property type="protein sequence ID" value="OEV11346.1"/>
    <property type="molecule type" value="Genomic_DNA"/>
</dbReference>
<gene>
    <name evidence="1" type="ORF">AN218_13440</name>
</gene>
<keyword evidence="2" id="KW-1185">Reference proteome</keyword>
<dbReference type="RefSeq" id="WP_070017082.1">
    <property type="nucleotide sequence ID" value="NZ_LJGW01000231.1"/>
</dbReference>
<reference evidence="1 2" key="1">
    <citation type="journal article" date="2016" name="Front. Microbiol.">
        <title>Comparative Genomics Analysis of Streptomyces Species Reveals Their Adaptation to the Marine Environment and Their Diversity at the Genomic Level.</title>
        <authorList>
            <person name="Tian X."/>
            <person name="Zhang Z."/>
            <person name="Yang T."/>
            <person name="Chen M."/>
            <person name="Li J."/>
            <person name="Chen F."/>
            <person name="Yang J."/>
            <person name="Li W."/>
            <person name="Zhang B."/>
            <person name="Zhang Z."/>
            <person name="Wu J."/>
            <person name="Zhang C."/>
            <person name="Long L."/>
            <person name="Xiao J."/>
        </authorList>
    </citation>
    <scope>NUCLEOTIDE SEQUENCE [LARGE SCALE GENOMIC DNA]</scope>
    <source>
        <strain evidence="1 2">SCSIO 10429</strain>
    </source>
</reference>
<dbReference type="Proteomes" id="UP000176005">
    <property type="component" value="Unassembled WGS sequence"/>
</dbReference>
<protein>
    <submittedName>
        <fullName evidence="1">Uncharacterized protein</fullName>
    </submittedName>
</protein>